<dbReference type="InterPro" id="IPR036388">
    <property type="entry name" value="WH-like_DNA-bd_sf"/>
</dbReference>
<evidence type="ECO:0000256" key="4">
    <source>
        <dbReference type="ARBA" id="ARBA00023163"/>
    </source>
</evidence>
<dbReference type="Proteomes" id="UP000651112">
    <property type="component" value="Unassembled WGS sequence"/>
</dbReference>
<evidence type="ECO:0000259" key="5">
    <source>
        <dbReference type="Pfam" id="PF04542"/>
    </source>
</evidence>
<dbReference type="Pfam" id="PF04542">
    <property type="entry name" value="Sigma70_r2"/>
    <property type="match status" value="1"/>
</dbReference>
<dbReference type="InterPro" id="IPR013325">
    <property type="entry name" value="RNA_pol_sigma_r2"/>
</dbReference>
<proteinExistence type="inferred from homology"/>
<evidence type="ECO:0000313" key="8">
    <source>
        <dbReference type="Proteomes" id="UP000651112"/>
    </source>
</evidence>
<dbReference type="NCBIfam" id="TIGR02937">
    <property type="entry name" value="sigma70-ECF"/>
    <property type="match status" value="1"/>
</dbReference>
<dbReference type="SUPFAM" id="SSF88659">
    <property type="entry name" value="Sigma3 and sigma4 domains of RNA polymerase sigma factors"/>
    <property type="match status" value="1"/>
</dbReference>
<accession>A0ABR7XRT4</accession>
<dbReference type="InterPro" id="IPR014327">
    <property type="entry name" value="RNA_pol_sigma70_bacteroid"/>
</dbReference>
<feature type="domain" description="RNA polymerase sigma factor 70 region 4 type 2" evidence="6">
    <location>
        <begin position="126"/>
        <end position="175"/>
    </location>
</feature>
<evidence type="ECO:0000256" key="1">
    <source>
        <dbReference type="ARBA" id="ARBA00010641"/>
    </source>
</evidence>
<dbReference type="Gene3D" id="1.10.1740.10">
    <property type="match status" value="1"/>
</dbReference>
<comment type="similarity">
    <text evidence="1">Belongs to the sigma-70 factor family. ECF subfamily.</text>
</comment>
<dbReference type="CDD" id="cd06171">
    <property type="entry name" value="Sigma70_r4"/>
    <property type="match status" value="1"/>
</dbReference>
<name>A0ABR7XRT4_9SPHI</name>
<dbReference type="PANTHER" id="PTHR43133">
    <property type="entry name" value="RNA POLYMERASE ECF-TYPE SIGMA FACTO"/>
    <property type="match status" value="1"/>
</dbReference>
<dbReference type="SUPFAM" id="SSF88946">
    <property type="entry name" value="Sigma2 domain of RNA polymerase sigma factors"/>
    <property type="match status" value="1"/>
</dbReference>
<keyword evidence="2" id="KW-0805">Transcription regulation</keyword>
<evidence type="ECO:0000256" key="3">
    <source>
        <dbReference type="ARBA" id="ARBA00023082"/>
    </source>
</evidence>
<dbReference type="PANTHER" id="PTHR43133:SF46">
    <property type="entry name" value="RNA POLYMERASE SIGMA-70 FACTOR ECF SUBFAMILY"/>
    <property type="match status" value="1"/>
</dbReference>
<dbReference type="RefSeq" id="WP_190313595.1">
    <property type="nucleotide sequence ID" value="NZ_JACNYL010000002.1"/>
</dbReference>
<dbReference type="EMBL" id="JACNYL010000002">
    <property type="protein sequence ID" value="MBD1421886.1"/>
    <property type="molecule type" value="Genomic_DNA"/>
</dbReference>
<dbReference type="InterPro" id="IPR013324">
    <property type="entry name" value="RNA_pol_sigma_r3/r4-like"/>
</dbReference>
<evidence type="ECO:0000259" key="6">
    <source>
        <dbReference type="Pfam" id="PF08281"/>
    </source>
</evidence>
<dbReference type="Pfam" id="PF08281">
    <property type="entry name" value="Sigma70_r4_2"/>
    <property type="match status" value="1"/>
</dbReference>
<evidence type="ECO:0000256" key="2">
    <source>
        <dbReference type="ARBA" id="ARBA00023015"/>
    </source>
</evidence>
<keyword evidence="4" id="KW-0804">Transcription</keyword>
<dbReference type="InterPro" id="IPR007627">
    <property type="entry name" value="RNA_pol_sigma70_r2"/>
</dbReference>
<feature type="domain" description="RNA polymerase sigma-70 region 2" evidence="5">
    <location>
        <begin position="26"/>
        <end position="91"/>
    </location>
</feature>
<gene>
    <name evidence="7" type="ORF">H8B21_09930</name>
</gene>
<keyword evidence="3" id="KW-0731">Sigma factor</keyword>
<evidence type="ECO:0000313" key="7">
    <source>
        <dbReference type="EMBL" id="MBD1421886.1"/>
    </source>
</evidence>
<keyword evidence="8" id="KW-1185">Reference proteome</keyword>
<organism evidence="7 8">
    <name type="scientific">Sphingobacterium chuzhouense</name>
    <dbReference type="NCBI Taxonomy" id="1742264"/>
    <lineage>
        <taxon>Bacteria</taxon>
        <taxon>Pseudomonadati</taxon>
        <taxon>Bacteroidota</taxon>
        <taxon>Sphingobacteriia</taxon>
        <taxon>Sphingobacteriales</taxon>
        <taxon>Sphingobacteriaceae</taxon>
        <taxon>Sphingobacterium</taxon>
    </lineage>
</organism>
<dbReference type="InterPro" id="IPR013249">
    <property type="entry name" value="RNA_pol_sigma70_r4_t2"/>
</dbReference>
<sequence length="196" mass="23403">MSSPTEVYLVNIRLKEGDHAAFLEIYNRFNKRLYHFVRKFVADSHIVDDILHDAFLNLWNARHRIKENYPIESYLFRITRNLVFKHLRSQLRSAEAMIELAYFEEKKNVQDTVYHTVVDREYKKIYELAVDRLPPQRKKIFIMSREEGLSHKEIAQFLGISSNTVKEHMSLAMKTIKDYITKDHGVVLSVLFYFLF</sequence>
<dbReference type="NCBIfam" id="TIGR02985">
    <property type="entry name" value="Sig70_bacteroi1"/>
    <property type="match status" value="1"/>
</dbReference>
<reference evidence="7 8" key="1">
    <citation type="submission" date="2020-08" db="EMBL/GenBank/DDBJ databases">
        <title>Sphingobacterium sp. DN00404 isolated from aquaculture water.</title>
        <authorList>
            <person name="Zhang M."/>
        </authorList>
    </citation>
    <scope>NUCLEOTIDE SEQUENCE [LARGE SCALE GENOMIC DNA]</scope>
    <source>
        <strain evidence="7 8">KCTC 42746</strain>
    </source>
</reference>
<protein>
    <submittedName>
        <fullName evidence="7">RNA polymerase sigma-70 factor</fullName>
    </submittedName>
</protein>
<dbReference type="Gene3D" id="1.10.10.10">
    <property type="entry name" value="Winged helix-like DNA-binding domain superfamily/Winged helix DNA-binding domain"/>
    <property type="match status" value="1"/>
</dbReference>
<comment type="caution">
    <text evidence="7">The sequence shown here is derived from an EMBL/GenBank/DDBJ whole genome shotgun (WGS) entry which is preliminary data.</text>
</comment>
<dbReference type="InterPro" id="IPR039425">
    <property type="entry name" value="RNA_pol_sigma-70-like"/>
</dbReference>
<dbReference type="InterPro" id="IPR014284">
    <property type="entry name" value="RNA_pol_sigma-70_dom"/>
</dbReference>